<dbReference type="InterPro" id="IPR036390">
    <property type="entry name" value="WH_DNA-bd_sf"/>
</dbReference>
<dbReference type="Pfam" id="PF03466">
    <property type="entry name" value="LysR_substrate"/>
    <property type="match status" value="1"/>
</dbReference>
<protein>
    <submittedName>
        <fullName evidence="7">LysR family transcriptional regulator</fullName>
    </submittedName>
</protein>
<keyword evidence="2" id="KW-0805">Transcription regulation</keyword>
<evidence type="ECO:0000256" key="3">
    <source>
        <dbReference type="ARBA" id="ARBA00023125"/>
    </source>
</evidence>
<evidence type="ECO:0000313" key="7">
    <source>
        <dbReference type="EMBL" id="PXX08581.1"/>
    </source>
</evidence>
<dbReference type="PANTHER" id="PTHR30118">
    <property type="entry name" value="HTH-TYPE TRANSCRIPTIONAL REGULATOR LEUO-RELATED"/>
    <property type="match status" value="1"/>
</dbReference>
<keyword evidence="3" id="KW-0238">DNA-binding</keyword>
<dbReference type="Gene3D" id="1.10.10.10">
    <property type="entry name" value="Winged helix-like DNA-binding domain superfamily/Winged helix DNA-binding domain"/>
    <property type="match status" value="1"/>
</dbReference>
<evidence type="ECO:0000256" key="2">
    <source>
        <dbReference type="ARBA" id="ARBA00023015"/>
    </source>
</evidence>
<dbReference type="SUPFAM" id="SSF53850">
    <property type="entry name" value="Periplasmic binding protein-like II"/>
    <property type="match status" value="1"/>
</dbReference>
<evidence type="ECO:0000256" key="5">
    <source>
        <dbReference type="SAM" id="MobiDB-lite"/>
    </source>
</evidence>
<keyword evidence="4" id="KW-0804">Transcription</keyword>
<reference evidence="7 8" key="1">
    <citation type="submission" date="2018-05" db="EMBL/GenBank/DDBJ databases">
        <title>Genomic Encyclopedia of Type Strains, Phase IV (KMG-V): Genome sequencing to study the core and pangenomes of soil and plant-associated prokaryotes.</title>
        <authorList>
            <person name="Whitman W."/>
        </authorList>
    </citation>
    <scope>NUCLEOTIDE SEQUENCE [LARGE SCALE GENOMIC DNA]</scope>
    <source>
        <strain evidence="7 8">SIr-6563</strain>
    </source>
</reference>
<sequence length="348" mass="38919">MHAHEGARNAVPCTSIVRSTHDKDHSGSRLSNYNFPIMQSPDLNLLFALDVLLEEGSVVSAARRMNLSAPAMSRTLARIRETVGDPIFVKVGRKMVPTPRALALREQVRQAVQGARRLLEPEREVDLSSLKRNFNLHANDVFISAFGQALMERVCAEAPHVLLRFSPERETEDTVLEDGKVDLYISAMRPMGRDLHVQSLFTTKFVGMARDQHPIFEHEITPERFARYDQISVSRRGRASGPIDTALQRLGLSRRVSLVAPTFHSGVFMLGSSDLILTVPEHVAWAVRRMGVRARHFELPLPLETVVVVQAWHPRFQSDSAHQWLRGIVRELCTGEAGANSGAMVLSK</sequence>
<dbReference type="Pfam" id="PF00126">
    <property type="entry name" value="HTH_1"/>
    <property type="match status" value="1"/>
</dbReference>
<evidence type="ECO:0000259" key="6">
    <source>
        <dbReference type="PROSITE" id="PS50931"/>
    </source>
</evidence>
<feature type="domain" description="HTH lysR-type" evidence="6">
    <location>
        <begin position="41"/>
        <end position="98"/>
    </location>
</feature>
<dbReference type="InterPro" id="IPR000847">
    <property type="entry name" value="LysR_HTH_N"/>
</dbReference>
<dbReference type="Proteomes" id="UP000247515">
    <property type="component" value="Unassembled WGS sequence"/>
</dbReference>
<dbReference type="CDD" id="cd08460">
    <property type="entry name" value="PBP2_DntR_like_1"/>
    <property type="match status" value="1"/>
</dbReference>
<dbReference type="PANTHER" id="PTHR30118:SF15">
    <property type="entry name" value="TRANSCRIPTIONAL REGULATORY PROTEIN"/>
    <property type="match status" value="1"/>
</dbReference>
<accession>A0ABX5MIC2</accession>
<dbReference type="PROSITE" id="PS50931">
    <property type="entry name" value="HTH_LYSR"/>
    <property type="match status" value="1"/>
</dbReference>
<evidence type="ECO:0000256" key="1">
    <source>
        <dbReference type="ARBA" id="ARBA00009437"/>
    </source>
</evidence>
<dbReference type="InterPro" id="IPR036388">
    <property type="entry name" value="WH-like_DNA-bd_sf"/>
</dbReference>
<comment type="caution">
    <text evidence="7">The sequence shown here is derived from an EMBL/GenBank/DDBJ whole genome shotgun (WGS) entry which is preliminary data.</text>
</comment>
<dbReference type="SUPFAM" id="SSF46785">
    <property type="entry name" value="Winged helix' DNA-binding domain"/>
    <property type="match status" value="1"/>
</dbReference>
<keyword evidence="8" id="KW-1185">Reference proteome</keyword>
<evidence type="ECO:0000313" key="8">
    <source>
        <dbReference type="Proteomes" id="UP000247515"/>
    </source>
</evidence>
<comment type="similarity">
    <text evidence="1">Belongs to the LysR transcriptional regulatory family.</text>
</comment>
<name>A0ABX5MIC2_9BURK</name>
<evidence type="ECO:0000256" key="4">
    <source>
        <dbReference type="ARBA" id="ARBA00023163"/>
    </source>
</evidence>
<dbReference type="EMBL" id="QJJV01000026">
    <property type="protein sequence ID" value="PXX08581.1"/>
    <property type="molecule type" value="Genomic_DNA"/>
</dbReference>
<dbReference type="InterPro" id="IPR005119">
    <property type="entry name" value="LysR_subst-bd"/>
</dbReference>
<dbReference type="Gene3D" id="3.40.190.10">
    <property type="entry name" value="Periplasmic binding protein-like II"/>
    <property type="match status" value="2"/>
</dbReference>
<dbReference type="InterPro" id="IPR050389">
    <property type="entry name" value="LysR-type_TF"/>
</dbReference>
<organism evidence="7 8">
    <name type="scientific">Paraburkholderia tropica</name>
    <dbReference type="NCBI Taxonomy" id="92647"/>
    <lineage>
        <taxon>Bacteria</taxon>
        <taxon>Pseudomonadati</taxon>
        <taxon>Pseudomonadota</taxon>
        <taxon>Betaproteobacteria</taxon>
        <taxon>Burkholderiales</taxon>
        <taxon>Burkholderiaceae</taxon>
        <taxon>Paraburkholderia</taxon>
    </lineage>
</organism>
<feature type="region of interest" description="Disordered" evidence="5">
    <location>
        <begin position="1"/>
        <end position="27"/>
    </location>
</feature>
<proteinExistence type="inferred from homology"/>
<gene>
    <name evidence="7" type="ORF">C7400_1265</name>
</gene>